<dbReference type="Gene3D" id="2.40.128.450">
    <property type="match status" value="1"/>
</dbReference>
<evidence type="ECO:0000313" key="5">
    <source>
        <dbReference type="EMBL" id="RUT02218.1"/>
    </source>
</evidence>
<dbReference type="AlphaFoldDB" id="A0A3S1AJP6"/>
<dbReference type="GO" id="GO:0030246">
    <property type="term" value="F:carbohydrate binding"/>
    <property type="evidence" value="ECO:0007669"/>
    <property type="project" value="UniProtKB-KW"/>
</dbReference>
<dbReference type="Pfam" id="PF17882">
    <property type="entry name" value="SBD"/>
    <property type="match status" value="1"/>
</dbReference>
<accession>A0A3S1AJP6</accession>
<evidence type="ECO:0000256" key="2">
    <source>
        <dbReference type="ARBA" id="ARBA00022734"/>
    </source>
</evidence>
<dbReference type="InterPro" id="IPR053726">
    <property type="entry name" value="Bacterial_Lectin_Domain_sf"/>
</dbReference>
<evidence type="ECO:0000313" key="6">
    <source>
        <dbReference type="Proteomes" id="UP000271624"/>
    </source>
</evidence>
<reference evidence="5" key="1">
    <citation type="submission" date="2018-12" db="EMBL/GenBank/DDBJ databases">
        <authorList>
            <person name="Will S."/>
            <person name="Neumann-Schaal M."/>
            <person name="Henke P."/>
        </authorList>
    </citation>
    <scope>NUCLEOTIDE SEQUENCE</scope>
    <source>
        <strain evidence="5">PCC 7102</strain>
    </source>
</reference>
<protein>
    <recommendedName>
        <fullName evidence="4">OAA-family lectin sugar binding domain-containing protein</fullName>
    </recommendedName>
</protein>
<evidence type="ECO:0000256" key="1">
    <source>
        <dbReference type="ARBA" id="ARBA00008512"/>
    </source>
</evidence>
<sequence length="67" mass="7167">MAQYSVENQWGGEDAPWNFGGNWVVGGRTGQQKVVQLSATSNDGGMTLNGTMTYEGEGLIGFKAVMH</sequence>
<dbReference type="RefSeq" id="WP_127084478.1">
    <property type="nucleotide sequence ID" value="NZ_RSCL01000017.1"/>
</dbReference>
<evidence type="ECO:0000256" key="3">
    <source>
        <dbReference type="ARBA" id="ARBA00022737"/>
    </source>
</evidence>
<comment type="similarity">
    <text evidence="1">Belongs to the bacterial lectin family.</text>
</comment>
<gene>
    <name evidence="5" type="ORF">DSM106972_062930</name>
</gene>
<dbReference type="EMBL" id="RSCL01000017">
    <property type="protein sequence ID" value="RUT02218.1"/>
    <property type="molecule type" value="Genomic_DNA"/>
</dbReference>
<dbReference type="Proteomes" id="UP000271624">
    <property type="component" value="Unassembled WGS sequence"/>
</dbReference>
<proteinExistence type="inferred from homology"/>
<keyword evidence="6" id="KW-1185">Reference proteome</keyword>
<reference evidence="5" key="2">
    <citation type="journal article" date="2019" name="Genome Biol. Evol.">
        <title>Day and night: Metabolic profiles and evolutionary relationships of six axenic non-marine cyanobacteria.</title>
        <authorList>
            <person name="Will S.E."/>
            <person name="Henke P."/>
            <person name="Boedeker C."/>
            <person name="Huang S."/>
            <person name="Brinkmann H."/>
            <person name="Rohde M."/>
            <person name="Jarek M."/>
            <person name="Friedl T."/>
            <person name="Seufert S."/>
            <person name="Schumacher M."/>
            <person name="Overmann J."/>
            <person name="Neumann-Schaal M."/>
            <person name="Petersen J."/>
        </authorList>
    </citation>
    <scope>NUCLEOTIDE SEQUENCE [LARGE SCALE GENOMIC DNA]</scope>
    <source>
        <strain evidence="5">PCC 7102</strain>
    </source>
</reference>
<name>A0A3S1AJP6_9CYAN</name>
<organism evidence="5 6">
    <name type="scientific">Dulcicalothrix desertica PCC 7102</name>
    <dbReference type="NCBI Taxonomy" id="232991"/>
    <lineage>
        <taxon>Bacteria</taxon>
        <taxon>Bacillati</taxon>
        <taxon>Cyanobacteriota</taxon>
        <taxon>Cyanophyceae</taxon>
        <taxon>Nostocales</taxon>
        <taxon>Calotrichaceae</taxon>
        <taxon>Dulcicalothrix</taxon>
    </lineage>
</organism>
<dbReference type="InterPro" id="IPR040964">
    <property type="entry name" value="SBD"/>
</dbReference>
<comment type="caution">
    <text evidence="5">The sequence shown here is derived from an EMBL/GenBank/DDBJ whole genome shotgun (WGS) entry which is preliminary data.</text>
</comment>
<dbReference type="OrthoDB" id="5380695at2"/>
<keyword evidence="3" id="KW-0677">Repeat</keyword>
<evidence type="ECO:0000259" key="4">
    <source>
        <dbReference type="Pfam" id="PF17882"/>
    </source>
</evidence>
<keyword evidence="2" id="KW-0430">Lectin</keyword>
<feature type="domain" description="OAA-family lectin sugar binding" evidence="4">
    <location>
        <begin position="3"/>
        <end position="64"/>
    </location>
</feature>